<dbReference type="PRINTS" id="PR00080">
    <property type="entry name" value="SDRFAMILY"/>
</dbReference>
<keyword evidence="5" id="KW-1185">Reference proteome</keyword>
<comment type="caution">
    <text evidence="4">The sequence shown here is derived from an EMBL/GenBank/DDBJ whole genome shotgun (WGS) entry which is preliminary data.</text>
</comment>
<dbReference type="InterPro" id="IPR002347">
    <property type="entry name" value="SDR_fam"/>
</dbReference>
<keyword evidence="2" id="KW-0560">Oxidoreductase</keyword>
<protein>
    <submittedName>
        <fullName evidence="4">Short chain dehydrogenase</fullName>
    </submittedName>
</protein>
<gene>
    <name evidence="4" type="ORF">NtB2_00536</name>
</gene>
<evidence type="ECO:0000313" key="4">
    <source>
        <dbReference type="EMBL" id="GBG96424.1"/>
    </source>
</evidence>
<dbReference type="AlphaFoldDB" id="A0A2R5HEA9"/>
<evidence type="ECO:0000256" key="3">
    <source>
        <dbReference type="RuleBase" id="RU000363"/>
    </source>
</evidence>
<name>A0A2R5HEA9_9LACT</name>
<dbReference type="Gene3D" id="3.40.50.720">
    <property type="entry name" value="NAD(P)-binding Rossmann-like Domain"/>
    <property type="match status" value="1"/>
</dbReference>
<dbReference type="EMBL" id="BFFO01000003">
    <property type="protein sequence ID" value="GBG96424.1"/>
    <property type="molecule type" value="Genomic_DNA"/>
</dbReference>
<accession>A0A2R5HEA9</accession>
<dbReference type="Pfam" id="PF00106">
    <property type="entry name" value="adh_short"/>
    <property type="match status" value="1"/>
</dbReference>
<evidence type="ECO:0000256" key="2">
    <source>
        <dbReference type="ARBA" id="ARBA00023002"/>
    </source>
</evidence>
<evidence type="ECO:0000313" key="5">
    <source>
        <dbReference type="Proteomes" id="UP000245021"/>
    </source>
</evidence>
<dbReference type="OrthoDB" id="9775296at2"/>
<evidence type="ECO:0000256" key="1">
    <source>
        <dbReference type="ARBA" id="ARBA00006484"/>
    </source>
</evidence>
<dbReference type="SUPFAM" id="SSF51735">
    <property type="entry name" value="NAD(P)-binding Rossmann-fold domains"/>
    <property type="match status" value="1"/>
</dbReference>
<dbReference type="Proteomes" id="UP000245021">
    <property type="component" value="Unassembled WGS sequence"/>
</dbReference>
<dbReference type="CDD" id="cd05374">
    <property type="entry name" value="17beta-HSD-like_SDR_c"/>
    <property type="match status" value="1"/>
</dbReference>
<dbReference type="GO" id="GO:0016491">
    <property type="term" value="F:oxidoreductase activity"/>
    <property type="evidence" value="ECO:0007669"/>
    <property type="project" value="UniProtKB-KW"/>
</dbReference>
<dbReference type="PANTHER" id="PTHR44169:SF6">
    <property type="entry name" value="NADPH-DEPENDENT 1-ACYLDIHYDROXYACETONE PHOSPHATE REDUCTASE"/>
    <property type="match status" value="1"/>
</dbReference>
<dbReference type="PANTHER" id="PTHR44169">
    <property type="entry name" value="NADPH-DEPENDENT 1-ACYLDIHYDROXYACETONE PHOSPHATE REDUCTASE"/>
    <property type="match status" value="1"/>
</dbReference>
<dbReference type="PRINTS" id="PR00081">
    <property type="entry name" value="GDHRDH"/>
</dbReference>
<comment type="similarity">
    <text evidence="1 3">Belongs to the short-chain dehydrogenases/reductases (SDR) family.</text>
</comment>
<dbReference type="RefSeq" id="WP_109245404.1">
    <property type="nucleotide sequence ID" value="NZ_BFFO01000003.1"/>
</dbReference>
<reference evidence="4 5" key="1">
    <citation type="journal article" date="2018" name="Genome Announc.">
        <title>Draft Genome Sequence of Lactococcus sp. Strain NtB2 (JCM 32569), Isolated from the Gut of the Higher Termite Nasutitermes takasagoensis.</title>
        <authorList>
            <person name="Noda S."/>
            <person name="Aihara C."/>
            <person name="Yuki M."/>
            <person name="Ohkuma M."/>
        </authorList>
    </citation>
    <scope>NUCLEOTIDE SEQUENCE [LARGE SCALE GENOMIC DNA]</scope>
    <source>
        <strain evidence="4 5">NtB2</strain>
    </source>
</reference>
<sequence>MTDKKVVAITGASNGMGYEAVKVFAKRGWKVYAGARRVEKIPTGENIVAVRLDVTDSAVNKGFIQAILEDAGHIDALVNNAGYGEFGPTEEIPLDRAKQQFDTNYFGAVELTNLVLPGMREQGYGRILNVSSVGGDLYTPLGAHYYASKAALQQWSDTLDLEVSPFGIRSIIIQPAATASNWGNIAFENAEENLKADSPYGNLIKATARLTTATSKGATSENLAEDFYQAITARRPKLRNYHSGRDRMMVAFARSFPGLYRMALKQVFRRMK</sequence>
<organism evidence="4 5">
    <name type="scientific">Lactococcus termiticola</name>
    <dbReference type="NCBI Taxonomy" id="2169526"/>
    <lineage>
        <taxon>Bacteria</taxon>
        <taxon>Bacillati</taxon>
        <taxon>Bacillota</taxon>
        <taxon>Bacilli</taxon>
        <taxon>Lactobacillales</taxon>
        <taxon>Streptococcaceae</taxon>
        <taxon>Lactococcus</taxon>
    </lineage>
</organism>
<proteinExistence type="inferred from homology"/>
<dbReference type="InterPro" id="IPR036291">
    <property type="entry name" value="NAD(P)-bd_dom_sf"/>
</dbReference>